<dbReference type="InParanoid" id="A0A1Y2E3W3"/>
<comment type="similarity">
    <text evidence="1">Belongs to the short-chain dehydrogenases/reductases (SDR) family.</text>
</comment>
<dbReference type="InterPro" id="IPR002347">
    <property type="entry name" value="SDR_fam"/>
</dbReference>
<name>A0A1Y2E3W3_9PEZI</name>
<keyword evidence="3" id="KW-1185">Reference proteome</keyword>
<reference evidence="2 3" key="1">
    <citation type="submission" date="2016-07" db="EMBL/GenBank/DDBJ databases">
        <title>Pervasive Adenine N6-methylation of Active Genes in Fungi.</title>
        <authorList>
            <consortium name="DOE Joint Genome Institute"/>
            <person name="Mondo S.J."/>
            <person name="Dannebaum R.O."/>
            <person name="Kuo R.C."/>
            <person name="Labutti K."/>
            <person name="Haridas S."/>
            <person name="Kuo A."/>
            <person name="Salamov A."/>
            <person name="Ahrendt S.R."/>
            <person name="Lipzen A."/>
            <person name="Sullivan W."/>
            <person name="Andreopoulos W.B."/>
            <person name="Clum A."/>
            <person name="Lindquist E."/>
            <person name="Daum C."/>
            <person name="Ramamoorthy G.K."/>
            <person name="Gryganskyi A."/>
            <person name="Culley D."/>
            <person name="Magnuson J.K."/>
            <person name="James T.Y."/>
            <person name="O'Malley M.A."/>
            <person name="Stajich J.E."/>
            <person name="Spatafora J.W."/>
            <person name="Visel A."/>
            <person name="Grigoriev I.V."/>
        </authorList>
    </citation>
    <scope>NUCLEOTIDE SEQUENCE [LARGE SCALE GENOMIC DNA]</scope>
    <source>
        <strain evidence="2 3">CBS 129021</strain>
    </source>
</reference>
<evidence type="ECO:0000313" key="2">
    <source>
        <dbReference type="EMBL" id="ORY66137.1"/>
    </source>
</evidence>
<dbReference type="PANTHER" id="PTHR43975">
    <property type="entry name" value="ZGC:101858"/>
    <property type="match status" value="1"/>
</dbReference>
<dbReference type="RefSeq" id="XP_040717101.1">
    <property type="nucleotide sequence ID" value="XM_040859960.1"/>
</dbReference>
<protein>
    <submittedName>
        <fullName evidence="2">Short chain dehydrogenase reductase</fullName>
    </submittedName>
</protein>
<dbReference type="Pfam" id="PF00106">
    <property type="entry name" value="adh_short"/>
    <property type="match status" value="1"/>
</dbReference>
<dbReference type="GeneID" id="63776172"/>
<evidence type="ECO:0000256" key="1">
    <source>
        <dbReference type="RuleBase" id="RU000363"/>
    </source>
</evidence>
<dbReference type="PANTHER" id="PTHR43975:SF2">
    <property type="entry name" value="EG:BACR7A4.14 PROTEIN-RELATED"/>
    <property type="match status" value="1"/>
</dbReference>
<dbReference type="AlphaFoldDB" id="A0A1Y2E3W3"/>
<proteinExistence type="inferred from homology"/>
<evidence type="ECO:0000313" key="3">
    <source>
        <dbReference type="Proteomes" id="UP000193689"/>
    </source>
</evidence>
<dbReference type="InterPro" id="IPR036291">
    <property type="entry name" value="NAD(P)-bd_dom_sf"/>
</dbReference>
<dbReference type="Gene3D" id="3.40.50.720">
    <property type="entry name" value="NAD(P)-binding Rossmann-like Domain"/>
    <property type="match status" value="1"/>
</dbReference>
<dbReference type="PRINTS" id="PR00081">
    <property type="entry name" value="GDHRDH"/>
</dbReference>
<dbReference type="EMBL" id="MCFJ01000005">
    <property type="protein sequence ID" value="ORY66137.1"/>
    <property type="molecule type" value="Genomic_DNA"/>
</dbReference>
<organism evidence="2 3">
    <name type="scientific">Pseudomassariella vexata</name>
    <dbReference type="NCBI Taxonomy" id="1141098"/>
    <lineage>
        <taxon>Eukaryota</taxon>
        <taxon>Fungi</taxon>
        <taxon>Dikarya</taxon>
        <taxon>Ascomycota</taxon>
        <taxon>Pezizomycotina</taxon>
        <taxon>Sordariomycetes</taxon>
        <taxon>Xylariomycetidae</taxon>
        <taxon>Amphisphaeriales</taxon>
        <taxon>Pseudomassariaceae</taxon>
        <taxon>Pseudomassariella</taxon>
    </lineage>
</organism>
<dbReference type="OrthoDB" id="1933717at2759"/>
<dbReference type="SUPFAM" id="SSF51735">
    <property type="entry name" value="NAD(P)-binding Rossmann-fold domains"/>
    <property type="match status" value="1"/>
</dbReference>
<dbReference type="PRINTS" id="PR00080">
    <property type="entry name" value="SDRFAMILY"/>
</dbReference>
<dbReference type="STRING" id="1141098.A0A1Y2E3W3"/>
<dbReference type="CDD" id="cd05233">
    <property type="entry name" value="SDR_c"/>
    <property type="match status" value="1"/>
</dbReference>
<sequence length="301" mass="32681">MSINLEDSLATSWPTVRAFTPSSHSDTYNFISLAHTDLTGKSVLITGASRGIGKGIALSFARAGASRIAIVARSGLQVAKAEVIAAAKAAGRAEPQVLCFALDVTSEAAVTSDAKTVAAEFDGSLDVLINNAGVSEGMTPFVETEPKKFLETWEVNRKAVYLITHPLLPLILKSSTRTILNVSSSAAHHVFPMLNAYQVTKFALVRFTEILKFELQDQGLVAISVHPGDVLTDLTAKAADKFPGLFVDTTELAGDTMVWLVREKRDWLGGRFISVTWDMEELERKKVEVVKGNLLKFRMTL</sequence>
<accession>A0A1Y2E3W3</accession>
<comment type="caution">
    <text evidence="2">The sequence shown here is derived from an EMBL/GenBank/DDBJ whole genome shotgun (WGS) entry which is preliminary data.</text>
</comment>
<gene>
    <name evidence="2" type="ORF">BCR38DRAFT_429335</name>
</gene>
<dbReference type="Proteomes" id="UP000193689">
    <property type="component" value="Unassembled WGS sequence"/>
</dbReference>